<accession>A0ABN2JST8</accession>
<proteinExistence type="predicted"/>
<feature type="transmembrane region" description="Helical" evidence="1">
    <location>
        <begin position="41"/>
        <end position="66"/>
    </location>
</feature>
<feature type="transmembrane region" description="Helical" evidence="1">
    <location>
        <begin position="7"/>
        <end position="29"/>
    </location>
</feature>
<evidence type="ECO:0000313" key="2">
    <source>
        <dbReference type="EMBL" id="GAA1737984.1"/>
    </source>
</evidence>
<evidence type="ECO:0000256" key="1">
    <source>
        <dbReference type="SAM" id="Phobius"/>
    </source>
</evidence>
<dbReference type="Proteomes" id="UP001501057">
    <property type="component" value="Unassembled WGS sequence"/>
</dbReference>
<evidence type="ECO:0008006" key="4">
    <source>
        <dbReference type="Google" id="ProtNLM"/>
    </source>
</evidence>
<organism evidence="2 3">
    <name type="scientific">Aeromicrobium alkaliterrae</name>
    <dbReference type="NCBI Taxonomy" id="302168"/>
    <lineage>
        <taxon>Bacteria</taxon>
        <taxon>Bacillati</taxon>
        <taxon>Actinomycetota</taxon>
        <taxon>Actinomycetes</taxon>
        <taxon>Propionibacteriales</taxon>
        <taxon>Nocardioidaceae</taxon>
        <taxon>Aeromicrobium</taxon>
    </lineage>
</organism>
<evidence type="ECO:0000313" key="3">
    <source>
        <dbReference type="Proteomes" id="UP001501057"/>
    </source>
</evidence>
<keyword evidence="1" id="KW-0472">Membrane</keyword>
<keyword evidence="1" id="KW-0812">Transmembrane</keyword>
<comment type="caution">
    <text evidence="2">The sequence shown here is derived from an EMBL/GenBank/DDBJ whole genome shotgun (WGS) entry which is preliminary data.</text>
</comment>
<keyword evidence="3" id="KW-1185">Reference proteome</keyword>
<keyword evidence="1" id="KW-1133">Transmembrane helix</keyword>
<dbReference type="EMBL" id="BAAAME010000004">
    <property type="protein sequence ID" value="GAA1737984.1"/>
    <property type="molecule type" value="Genomic_DNA"/>
</dbReference>
<reference evidence="3" key="1">
    <citation type="journal article" date="2019" name="Int. J. Syst. Evol. Microbiol.">
        <title>The Global Catalogue of Microorganisms (GCM) 10K type strain sequencing project: providing services to taxonomists for standard genome sequencing and annotation.</title>
        <authorList>
            <consortium name="The Broad Institute Genomics Platform"/>
            <consortium name="The Broad Institute Genome Sequencing Center for Infectious Disease"/>
            <person name="Wu L."/>
            <person name="Ma J."/>
        </authorList>
    </citation>
    <scope>NUCLEOTIDE SEQUENCE [LARGE SCALE GENOMIC DNA]</scope>
    <source>
        <strain evidence="3">JCM 13518</strain>
    </source>
</reference>
<feature type="transmembrane region" description="Helical" evidence="1">
    <location>
        <begin position="78"/>
        <end position="98"/>
    </location>
</feature>
<sequence>MGLRLRGWLVMLSAYGALWLGGTVVALLIRANGPADSDTGWWGFLGFLGLLLTLVAIALGSLVVALARATWGPVLRGLVGAAVGLAGTAALTGLWLVVVNL</sequence>
<gene>
    <name evidence="2" type="ORF">GCM10009710_17750</name>
</gene>
<dbReference type="RefSeq" id="WP_344200238.1">
    <property type="nucleotide sequence ID" value="NZ_BAAAME010000004.1"/>
</dbReference>
<name>A0ABN2JST8_9ACTN</name>
<protein>
    <recommendedName>
        <fullName evidence="4">Major facilitator superfamily (MFS) profile domain-containing protein</fullName>
    </recommendedName>
</protein>